<evidence type="ECO:0000256" key="2">
    <source>
        <dbReference type="ARBA" id="ARBA00004496"/>
    </source>
</evidence>
<dbReference type="InterPro" id="IPR019783">
    <property type="entry name" value="SDO1/SBDS_N"/>
</dbReference>
<dbReference type="InterPro" id="IPR002140">
    <property type="entry name" value="Sdo1/SBDS"/>
</dbReference>
<feature type="domain" description="Ribosome maturation protein SDO1/SBDS N-terminal" evidence="9">
    <location>
        <begin position="16"/>
        <end position="102"/>
    </location>
</feature>
<dbReference type="PANTHER" id="PTHR10927">
    <property type="entry name" value="RIBOSOME MATURATION PROTEIN SBDS"/>
    <property type="match status" value="1"/>
</dbReference>
<dbReference type="GO" id="GO:0005737">
    <property type="term" value="C:cytoplasm"/>
    <property type="evidence" value="ECO:0007669"/>
    <property type="project" value="UniProtKB-SubCell"/>
</dbReference>
<comment type="similarity">
    <text evidence="3">Belongs to the SDO1/SBDS family.</text>
</comment>
<dbReference type="GO" id="GO:0042256">
    <property type="term" value="P:cytosolic ribosome assembly"/>
    <property type="evidence" value="ECO:0007669"/>
    <property type="project" value="InterPro"/>
</dbReference>
<evidence type="ECO:0000259" key="10">
    <source>
        <dbReference type="Pfam" id="PF09377"/>
    </source>
</evidence>
<comment type="subcellular location">
    <subcellularLocation>
        <location evidence="2">Cytoplasm</location>
    </subcellularLocation>
    <subcellularLocation>
        <location evidence="1">Nucleus</location>
    </subcellularLocation>
</comment>
<name>A0AAD3D5K2_9STRA</name>
<dbReference type="GO" id="GO:0005634">
    <property type="term" value="C:nucleus"/>
    <property type="evidence" value="ECO:0007669"/>
    <property type="project" value="UniProtKB-SubCell"/>
</dbReference>
<comment type="caution">
    <text evidence="11">The sequence shown here is derived from an EMBL/GenBank/DDBJ whole genome shotgun (WGS) entry which is preliminary data.</text>
</comment>
<accession>A0AAD3D5K2</accession>
<sequence>MSRQITQPVNQVRLTNVAVVRMNRHGKRFEVACYRNKILNYRQGIETDLSEVLQTDRVFTNVSKGLFAPSKDLKLAFDTNDQEKCCRIILDKGQIQVSDMERSATLENTAREVANMVATKCVNSQTDRPYTNTQIRDAMKKAEFSVQPTSARSVKQQFLDCVKAIQEKGVLDIQRAKMELAIVVSDNSLVGELVTALKEEALASIQPSQHKERVQFFIDPSKYRVVDSLAKKIGANLEIVRQTVTREGDVDVALELERNTALQQNQNSHDSVDIDDDLAAEVAELDMELESMNLNPTNPYLNDSDDDDYAGGQVSQRKKNKKAQKKSKKAKRREKEEAAMRQERIDTEKKRREEREQRLAKENNDDNPSTAQAVHVSGDGSKKSCNTCGGSFTPAEYRAHFRSDWHRYNQKLKMKGLQPIDENEFKMFDEDAFFT</sequence>
<dbReference type="AlphaFoldDB" id="A0AAD3D5K2"/>
<evidence type="ECO:0000256" key="8">
    <source>
        <dbReference type="SAM" id="MobiDB-lite"/>
    </source>
</evidence>
<dbReference type="SUPFAM" id="SSF89895">
    <property type="entry name" value="FYSH domain"/>
    <property type="match status" value="1"/>
</dbReference>
<gene>
    <name evidence="11" type="ORF">CTEN210_14747</name>
</gene>
<proteinExistence type="inferred from homology"/>
<dbReference type="Gene3D" id="1.10.10.900">
    <property type="entry name" value="SBDS protein C-terminal domain, subdomain 1"/>
    <property type="match status" value="1"/>
</dbReference>
<organism evidence="11 12">
    <name type="scientific">Chaetoceros tenuissimus</name>
    <dbReference type="NCBI Taxonomy" id="426638"/>
    <lineage>
        <taxon>Eukaryota</taxon>
        <taxon>Sar</taxon>
        <taxon>Stramenopiles</taxon>
        <taxon>Ochrophyta</taxon>
        <taxon>Bacillariophyta</taxon>
        <taxon>Coscinodiscophyceae</taxon>
        <taxon>Chaetocerotophycidae</taxon>
        <taxon>Chaetocerotales</taxon>
        <taxon>Chaetocerotaceae</taxon>
        <taxon>Chaetoceros</taxon>
    </lineage>
</organism>
<keyword evidence="4" id="KW-0963">Cytoplasm</keyword>
<dbReference type="Pfam" id="PF09377">
    <property type="entry name" value="SBDS_domain_II"/>
    <property type="match status" value="1"/>
</dbReference>
<evidence type="ECO:0000256" key="5">
    <source>
        <dbReference type="ARBA" id="ARBA00022517"/>
    </source>
</evidence>
<dbReference type="InterPro" id="IPR036786">
    <property type="entry name" value="Ribosome_mat_SBDS_N_sf"/>
</dbReference>
<feature type="compositionally biased region" description="Basic and acidic residues" evidence="8">
    <location>
        <begin position="333"/>
        <end position="364"/>
    </location>
</feature>
<keyword evidence="12" id="KW-1185">Reference proteome</keyword>
<keyword evidence="5" id="KW-0690">Ribosome biogenesis</keyword>
<evidence type="ECO:0000313" key="12">
    <source>
        <dbReference type="Proteomes" id="UP001054902"/>
    </source>
</evidence>
<comment type="subunit">
    <text evidence="7">Associates with the 60S ribosomal subunit.</text>
</comment>
<dbReference type="InterPro" id="IPR039100">
    <property type="entry name" value="Sdo1/SBDS-like"/>
</dbReference>
<feature type="domain" description="Ribosome maturation protein SDO1/SBDS central" evidence="10">
    <location>
        <begin position="111"/>
        <end position="176"/>
    </location>
</feature>
<dbReference type="InterPro" id="IPR037188">
    <property type="entry name" value="Sdo1/SBDS_central_sf"/>
</dbReference>
<evidence type="ECO:0000256" key="7">
    <source>
        <dbReference type="ARBA" id="ARBA00049708"/>
    </source>
</evidence>
<evidence type="ECO:0000259" key="9">
    <source>
        <dbReference type="Pfam" id="PF01172"/>
    </source>
</evidence>
<evidence type="ECO:0000256" key="6">
    <source>
        <dbReference type="ARBA" id="ARBA00023242"/>
    </source>
</evidence>
<dbReference type="Gene3D" id="3.30.1250.10">
    <property type="entry name" value="Ribosome maturation protein SBDS, N-terminal domain"/>
    <property type="match status" value="1"/>
</dbReference>
<evidence type="ECO:0000256" key="1">
    <source>
        <dbReference type="ARBA" id="ARBA00004123"/>
    </source>
</evidence>
<evidence type="ECO:0000256" key="4">
    <source>
        <dbReference type="ARBA" id="ARBA00022490"/>
    </source>
</evidence>
<dbReference type="InterPro" id="IPR018978">
    <property type="entry name" value="SDO1/SBDS_central"/>
</dbReference>
<dbReference type="SUPFAM" id="SSF109728">
    <property type="entry name" value="Hypothetical protein AF0491, middle domain"/>
    <property type="match status" value="1"/>
</dbReference>
<dbReference type="Pfam" id="PF01172">
    <property type="entry name" value="SBDS_N"/>
    <property type="match status" value="1"/>
</dbReference>
<dbReference type="PANTHER" id="PTHR10927:SF1">
    <property type="entry name" value="RIBOSOME MATURATION PROTEIN SBDS"/>
    <property type="match status" value="1"/>
</dbReference>
<feature type="region of interest" description="Disordered" evidence="8">
    <location>
        <begin position="293"/>
        <end position="385"/>
    </location>
</feature>
<keyword evidence="6" id="KW-0539">Nucleus</keyword>
<dbReference type="Proteomes" id="UP001054902">
    <property type="component" value="Unassembled WGS sequence"/>
</dbReference>
<evidence type="ECO:0000256" key="3">
    <source>
        <dbReference type="ARBA" id="ARBA00007433"/>
    </source>
</evidence>
<reference evidence="11 12" key="1">
    <citation type="journal article" date="2021" name="Sci. Rep.">
        <title>The genome of the diatom Chaetoceros tenuissimus carries an ancient integrated fragment of an extant virus.</title>
        <authorList>
            <person name="Hongo Y."/>
            <person name="Kimura K."/>
            <person name="Takaki Y."/>
            <person name="Yoshida Y."/>
            <person name="Baba S."/>
            <person name="Kobayashi G."/>
            <person name="Nagasaki K."/>
            <person name="Hano T."/>
            <person name="Tomaru Y."/>
        </authorList>
    </citation>
    <scope>NUCLEOTIDE SEQUENCE [LARGE SCALE GENOMIC DNA]</scope>
    <source>
        <strain evidence="11 12">NIES-3715</strain>
    </source>
</reference>
<evidence type="ECO:0000313" key="11">
    <source>
        <dbReference type="EMBL" id="GFH58271.1"/>
    </source>
</evidence>
<dbReference type="EMBL" id="BLLK01000062">
    <property type="protein sequence ID" value="GFH58271.1"/>
    <property type="molecule type" value="Genomic_DNA"/>
</dbReference>
<protein>
    <submittedName>
        <fullName evidence="11">Ribosome maturation protein SDO1</fullName>
    </submittedName>
</protein>
<dbReference type="NCBIfam" id="TIGR00291">
    <property type="entry name" value="RNA_SBDS"/>
    <property type="match status" value="1"/>
</dbReference>
<feature type="compositionally biased region" description="Basic residues" evidence="8">
    <location>
        <begin position="316"/>
        <end position="332"/>
    </location>
</feature>